<evidence type="ECO:0000256" key="5">
    <source>
        <dbReference type="ARBA" id="ARBA00048683"/>
    </source>
</evidence>
<keyword evidence="3 7" id="KW-0560">Oxidoreductase</keyword>
<dbReference type="PANTHER" id="PTHR11728">
    <property type="entry name" value="GLYCEROL-3-PHOSPHATE DEHYDROGENASE"/>
    <property type="match status" value="1"/>
</dbReference>
<dbReference type="NCBIfam" id="TIGR03376">
    <property type="entry name" value="glycerol3P_DH"/>
    <property type="match status" value="1"/>
</dbReference>
<evidence type="ECO:0000256" key="4">
    <source>
        <dbReference type="ARBA" id="ARBA00023027"/>
    </source>
</evidence>
<evidence type="ECO:0000313" key="11">
    <source>
        <dbReference type="EMBL" id="PWY90324.1"/>
    </source>
</evidence>
<proteinExistence type="inferred from homology"/>
<comment type="caution">
    <text evidence="11">The sequence shown here is derived from an EMBL/GenBank/DDBJ whole genome shotgun (WGS) entry which is preliminary data.</text>
</comment>
<keyword evidence="4 7" id="KW-0520">NAD</keyword>
<sequence length="433" mass="47759">MPDYTRKHKVAVVGSGNWYARSLSHTSHPRFLTRFDTRGSTISKIVAENTKEHSDLFEPEVRMWVFEEDIEIPKSSKHHSKLGGQKRKLTEVINDVHENVKYLPGITLPDNVVADPDVKSTVKDATLLIFNLPHQFIGKTLDGIEGHHLPYARGISCIKGVDVSDGTVTLHSELIMERLGIYCGALSGANIAPEVAAEKFCETTIGYDTPPMDLKQPDGSPKDNLVKVDEQRQHKTKPTHVKLHPVPQDLPHVNAELFESLFARPYFHVRHVRDVSGVALGGALKNIVALASGFVAGKGWGENAKAAIMRVGILEMVTFGRTWFPKSVDERTFTEESAGLADVISSCSGGRNFRSACHAVEQGVSVNEIEEKELNGQKLQGTSTAYAVYDFLAKHDQLKQFPLFVAVHDILEGKATVDDLPALLDGKKKKKTT</sequence>
<dbReference type="PANTHER" id="PTHR11728:SF31">
    <property type="entry name" value="GLYCEROL-3-PHOSPHATE DEHYDROGENASE [NAD(+)]"/>
    <property type="match status" value="1"/>
</dbReference>
<reference evidence="11 12" key="1">
    <citation type="submission" date="2016-12" db="EMBL/GenBank/DDBJ databases">
        <title>The genomes of Aspergillus section Nigri reveals drivers in fungal speciation.</title>
        <authorList>
            <consortium name="DOE Joint Genome Institute"/>
            <person name="Vesth T.C."/>
            <person name="Nybo J."/>
            <person name="Theobald S."/>
            <person name="Brandl J."/>
            <person name="Frisvad J.C."/>
            <person name="Nielsen K.F."/>
            <person name="Lyhne E.K."/>
            <person name="Kogle M.E."/>
            <person name="Kuo A."/>
            <person name="Riley R."/>
            <person name="Clum A."/>
            <person name="Nolan M."/>
            <person name="Lipzen A."/>
            <person name="Salamov A."/>
            <person name="Henrissat B."/>
            <person name="Wiebenga A."/>
            <person name="De Vries R.P."/>
            <person name="Grigoriev I.V."/>
            <person name="Mortensen U.H."/>
            <person name="Andersen M.R."/>
            <person name="Baker S.E."/>
        </authorList>
    </citation>
    <scope>NUCLEOTIDE SEQUENCE [LARGE SCALE GENOMIC DNA]</scope>
    <source>
        <strain evidence="11 12">CBS 115572</strain>
    </source>
</reference>
<evidence type="ECO:0000313" key="12">
    <source>
        <dbReference type="Proteomes" id="UP000246702"/>
    </source>
</evidence>
<dbReference type="GO" id="GO:0005975">
    <property type="term" value="P:carbohydrate metabolic process"/>
    <property type="evidence" value="ECO:0007669"/>
    <property type="project" value="InterPro"/>
</dbReference>
<organism evidence="11 12">
    <name type="scientific">Aspergillus sclerotioniger CBS 115572</name>
    <dbReference type="NCBI Taxonomy" id="1450535"/>
    <lineage>
        <taxon>Eukaryota</taxon>
        <taxon>Fungi</taxon>
        <taxon>Dikarya</taxon>
        <taxon>Ascomycota</taxon>
        <taxon>Pezizomycotina</taxon>
        <taxon>Eurotiomycetes</taxon>
        <taxon>Eurotiomycetidae</taxon>
        <taxon>Eurotiales</taxon>
        <taxon>Aspergillaceae</taxon>
        <taxon>Aspergillus</taxon>
        <taxon>Aspergillus subgen. Circumdati</taxon>
    </lineage>
</organism>
<dbReference type="OrthoDB" id="10263760at2759"/>
<dbReference type="EMBL" id="MSFK01000010">
    <property type="protein sequence ID" value="PWY90324.1"/>
    <property type="molecule type" value="Genomic_DNA"/>
</dbReference>
<dbReference type="FunFam" id="1.10.1040.10:FF:000004">
    <property type="entry name" value="Glycerol-3-phosphate dehydrogenase [NAD(+)]"/>
    <property type="match status" value="1"/>
</dbReference>
<dbReference type="GO" id="GO:0141152">
    <property type="term" value="F:glycerol-3-phosphate dehydrogenase (NAD+) activity"/>
    <property type="evidence" value="ECO:0007669"/>
    <property type="project" value="UniProtKB-UniRule"/>
</dbReference>
<dbReference type="Proteomes" id="UP000246702">
    <property type="component" value="Unassembled WGS sequence"/>
</dbReference>
<evidence type="ECO:0000256" key="3">
    <source>
        <dbReference type="ARBA" id="ARBA00023002"/>
    </source>
</evidence>
<feature type="domain" description="Glycerol-3-phosphate dehydrogenase NAD-dependent C-terminal" evidence="10">
    <location>
        <begin position="274"/>
        <end position="420"/>
    </location>
</feature>
<dbReference type="Gene3D" id="3.40.50.720">
    <property type="entry name" value="NAD(P)-binding Rossmann-like Domain"/>
    <property type="match status" value="1"/>
</dbReference>
<dbReference type="InterPro" id="IPR017751">
    <property type="entry name" value="G3P_DH_NAD-dep_euk"/>
</dbReference>
<dbReference type="Pfam" id="PF07479">
    <property type="entry name" value="NAD_Gly3P_dh_C"/>
    <property type="match status" value="1"/>
</dbReference>
<dbReference type="GO" id="GO:0046168">
    <property type="term" value="P:glycerol-3-phosphate catabolic process"/>
    <property type="evidence" value="ECO:0007669"/>
    <property type="project" value="UniProtKB-UniRule"/>
</dbReference>
<dbReference type="SUPFAM" id="SSF51735">
    <property type="entry name" value="NAD(P)-binding Rossmann-fold domains"/>
    <property type="match status" value="1"/>
</dbReference>
<gene>
    <name evidence="11" type="ORF">BO94DRAFT_533831</name>
</gene>
<dbReference type="PRINTS" id="PR00077">
    <property type="entry name" value="GPDHDRGNASE"/>
</dbReference>
<dbReference type="Gene3D" id="1.10.1040.10">
    <property type="entry name" value="N-(1-d-carboxylethyl)-l-norvaline Dehydrogenase, domain 2"/>
    <property type="match status" value="1"/>
</dbReference>
<dbReference type="GO" id="GO:0005634">
    <property type="term" value="C:nucleus"/>
    <property type="evidence" value="ECO:0007669"/>
    <property type="project" value="TreeGrafter"/>
</dbReference>
<protein>
    <recommendedName>
        <fullName evidence="6 8">Glycerol-3-phosphate dehydrogenase [NAD(+)]</fullName>
        <ecNumber evidence="2 8">1.1.1.8</ecNumber>
    </recommendedName>
</protein>
<keyword evidence="12" id="KW-1185">Reference proteome</keyword>
<dbReference type="STRING" id="1450535.A0A317WV75"/>
<name>A0A317WV75_9EURO</name>
<dbReference type="SUPFAM" id="SSF48179">
    <property type="entry name" value="6-phosphogluconate dehydrogenase C-terminal domain-like"/>
    <property type="match status" value="1"/>
</dbReference>
<dbReference type="InterPro" id="IPR006109">
    <property type="entry name" value="G3P_DH_NAD-dep_C"/>
</dbReference>
<dbReference type="GO" id="GO:0005829">
    <property type="term" value="C:cytosol"/>
    <property type="evidence" value="ECO:0007669"/>
    <property type="project" value="TreeGrafter"/>
</dbReference>
<dbReference type="InterPro" id="IPR013328">
    <property type="entry name" value="6PGD_dom2"/>
</dbReference>
<dbReference type="PROSITE" id="PS00957">
    <property type="entry name" value="NAD_G3PDH"/>
    <property type="match status" value="1"/>
</dbReference>
<dbReference type="GeneID" id="37113549"/>
<evidence type="ECO:0000256" key="1">
    <source>
        <dbReference type="ARBA" id="ARBA00011009"/>
    </source>
</evidence>
<dbReference type="InterPro" id="IPR006168">
    <property type="entry name" value="G3P_DH_NAD-dep"/>
</dbReference>
<dbReference type="EC" id="1.1.1.8" evidence="2 8"/>
<comment type="similarity">
    <text evidence="1 7">Belongs to the NAD-dependent glycerol-3-phosphate dehydrogenase family.</text>
</comment>
<comment type="catalytic activity">
    <reaction evidence="5 8">
        <text>sn-glycerol 3-phosphate + NAD(+) = dihydroxyacetone phosphate + NADH + H(+)</text>
        <dbReference type="Rhea" id="RHEA:11092"/>
        <dbReference type="ChEBI" id="CHEBI:15378"/>
        <dbReference type="ChEBI" id="CHEBI:57540"/>
        <dbReference type="ChEBI" id="CHEBI:57597"/>
        <dbReference type="ChEBI" id="CHEBI:57642"/>
        <dbReference type="ChEBI" id="CHEBI:57945"/>
        <dbReference type="EC" id="1.1.1.8"/>
    </reaction>
</comment>
<dbReference type="GO" id="GO:0042803">
    <property type="term" value="F:protein homodimerization activity"/>
    <property type="evidence" value="ECO:0007669"/>
    <property type="project" value="InterPro"/>
</dbReference>
<dbReference type="InterPro" id="IPR011128">
    <property type="entry name" value="G3P_DH_NAD-dep_N"/>
</dbReference>
<evidence type="ECO:0000256" key="8">
    <source>
        <dbReference type="RuleBase" id="RU361243"/>
    </source>
</evidence>
<dbReference type="RefSeq" id="XP_025468702.1">
    <property type="nucleotide sequence ID" value="XM_025611406.1"/>
</dbReference>
<evidence type="ECO:0000256" key="2">
    <source>
        <dbReference type="ARBA" id="ARBA00013218"/>
    </source>
</evidence>
<accession>A0A317WV75</accession>
<evidence type="ECO:0000259" key="10">
    <source>
        <dbReference type="Pfam" id="PF07479"/>
    </source>
</evidence>
<evidence type="ECO:0000256" key="7">
    <source>
        <dbReference type="RuleBase" id="RU000437"/>
    </source>
</evidence>
<evidence type="ECO:0000256" key="6">
    <source>
        <dbReference type="ARBA" id="ARBA00072861"/>
    </source>
</evidence>
<dbReference type="AlphaFoldDB" id="A0A317WV75"/>
<dbReference type="GO" id="GO:0051287">
    <property type="term" value="F:NAD binding"/>
    <property type="evidence" value="ECO:0007669"/>
    <property type="project" value="UniProtKB-UniRule"/>
</dbReference>
<dbReference type="InterPro" id="IPR008927">
    <property type="entry name" value="6-PGluconate_DH-like_C_sf"/>
</dbReference>
<dbReference type="Pfam" id="PF01210">
    <property type="entry name" value="NAD_Gly3P_dh_N"/>
    <property type="match status" value="1"/>
</dbReference>
<evidence type="ECO:0000259" key="9">
    <source>
        <dbReference type="Pfam" id="PF01210"/>
    </source>
</evidence>
<dbReference type="InterPro" id="IPR036291">
    <property type="entry name" value="NAD(P)-bd_dom_sf"/>
</dbReference>
<feature type="domain" description="Glycerol-3-phosphate dehydrogenase NAD-dependent N-terminal" evidence="9">
    <location>
        <begin position="39"/>
        <end position="208"/>
    </location>
</feature>